<keyword evidence="1" id="KW-0812">Transmembrane</keyword>
<feature type="transmembrane region" description="Helical" evidence="1">
    <location>
        <begin position="80"/>
        <end position="101"/>
    </location>
</feature>
<dbReference type="AlphaFoldDB" id="A0A511DD99"/>
<comment type="caution">
    <text evidence="2">The sequence shown here is derived from an EMBL/GenBank/DDBJ whole genome shotgun (WGS) entry which is preliminary data.</text>
</comment>
<feature type="transmembrane region" description="Helical" evidence="1">
    <location>
        <begin position="179"/>
        <end position="196"/>
    </location>
</feature>
<keyword evidence="1" id="KW-0472">Membrane</keyword>
<dbReference type="RefSeq" id="WP_147103427.1">
    <property type="nucleotide sequence ID" value="NZ_BJVJ01000008.1"/>
</dbReference>
<evidence type="ECO:0000256" key="1">
    <source>
        <dbReference type="SAM" id="Phobius"/>
    </source>
</evidence>
<protein>
    <submittedName>
        <fullName evidence="2">Membrane protein</fullName>
    </submittedName>
</protein>
<keyword evidence="1" id="KW-1133">Transmembrane helix</keyword>
<dbReference type="Pfam" id="PF10067">
    <property type="entry name" value="DUF2306"/>
    <property type="match status" value="1"/>
</dbReference>
<evidence type="ECO:0000313" key="3">
    <source>
        <dbReference type="Proteomes" id="UP000321685"/>
    </source>
</evidence>
<feature type="transmembrane region" description="Helical" evidence="1">
    <location>
        <begin position="146"/>
        <end position="173"/>
    </location>
</feature>
<dbReference type="OrthoDB" id="4698148at2"/>
<dbReference type="EMBL" id="BJVJ01000008">
    <property type="protein sequence ID" value="GEL22343.1"/>
    <property type="molecule type" value="Genomic_DNA"/>
</dbReference>
<reference evidence="2 3" key="1">
    <citation type="submission" date="2019-07" db="EMBL/GenBank/DDBJ databases">
        <title>Whole genome shotgun sequence of Pseudonocardia sulfidoxydans NBRC 16205.</title>
        <authorList>
            <person name="Hosoyama A."/>
            <person name="Uohara A."/>
            <person name="Ohji S."/>
            <person name="Ichikawa N."/>
        </authorList>
    </citation>
    <scope>NUCLEOTIDE SEQUENCE [LARGE SCALE GENOMIC DNA]</scope>
    <source>
        <strain evidence="2 3">NBRC 16205</strain>
    </source>
</reference>
<sequence length="206" mass="21385">MRTAWPVPVALVALGAIPLVAGGLRLLQLAGGPALVPADPRFDAGPLPVVLHVVGAAVFVVLGAAQFVPRLRRNGWHRRAGRVAVAAGLVVAGSALWLTLFTPPKPGTGDLLFALRLVFASAQAACLLLGVAAVRRRDLSAHRAWMVRAYAIALAAGTQVLTIGLGTAVFGAGVLVTDLSNGAGWVVNLAVAEWVVRRPARLRISR</sequence>
<keyword evidence="3" id="KW-1185">Reference proteome</keyword>
<organism evidence="2 3">
    <name type="scientific">Pseudonocardia sulfidoxydans NBRC 16205</name>
    <dbReference type="NCBI Taxonomy" id="1223511"/>
    <lineage>
        <taxon>Bacteria</taxon>
        <taxon>Bacillati</taxon>
        <taxon>Actinomycetota</taxon>
        <taxon>Actinomycetes</taxon>
        <taxon>Pseudonocardiales</taxon>
        <taxon>Pseudonocardiaceae</taxon>
        <taxon>Pseudonocardia</taxon>
    </lineage>
</organism>
<evidence type="ECO:0000313" key="2">
    <source>
        <dbReference type="EMBL" id="GEL22343.1"/>
    </source>
</evidence>
<feature type="transmembrane region" description="Helical" evidence="1">
    <location>
        <begin position="113"/>
        <end position="134"/>
    </location>
</feature>
<feature type="transmembrane region" description="Helical" evidence="1">
    <location>
        <begin position="48"/>
        <end position="68"/>
    </location>
</feature>
<accession>A0A511DD99</accession>
<dbReference type="Proteomes" id="UP000321685">
    <property type="component" value="Unassembled WGS sequence"/>
</dbReference>
<gene>
    <name evidence="2" type="ORF">PSU4_12970</name>
</gene>
<name>A0A511DD99_9PSEU</name>
<dbReference type="InterPro" id="IPR018750">
    <property type="entry name" value="DUF2306_membrane"/>
</dbReference>
<proteinExistence type="predicted"/>